<accession>A0A8H3FK66</accession>
<sequence length="206" mass="22325">MSWFSSKTEKSALASNPVNLDVTKQYGSGAEQDRYGAHFGAESSDKVREAARSGYDQAKDAAQKGYNQAKVSAERGYDQAKAKAEKGYSQAKATAEEGYERAKESIDKALNAKGSGAEQDLYGSHFDYNSLDLGPVTRATMSIIKKGGDLGSASRHGLGYDGWERAKILAAYKGSGSEQDHYEARFGRIGEEAAQAIKNKVNEFRK</sequence>
<keyword evidence="3" id="KW-1185">Reference proteome</keyword>
<dbReference type="AlphaFoldDB" id="A0A8H3FK66"/>
<gene>
    <name evidence="2" type="ORF">GOMPHAMPRED_002549</name>
</gene>
<proteinExistence type="predicted"/>
<feature type="region of interest" description="Disordered" evidence="1">
    <location>
        <begin position="1"/>
        <end position="20"/>
    </location>
</feature>
<comment type="caution">
    <text evidence="2">The sequence shown here is derived from an EMBL/GenBank/DDBJ whole genome shotgun (WGS) entry which is preliminary data.</text>
</comment>
<evidence type="ECO:0000313" key="3">
    <source>
        <dbReference type="Proteomes" id="UP000664169"/>
    </source>
</evidence>
<feature type="region of interest" description="Disordered" evidence="1">
    <location>
        <begin position="29"/>
        <end position="74"/>
    </location>
</feature>
<dbReference type="OrthoDB" id="67965at2759"/>
<protein>
    <submittedName>
        <fullName evidence="2">Uncharacterized protein</fullName>
    </submittedName>
</protein>
<evidence type="ECO:0000313" key="2">
    <source>
        <dbReference type="EMBL" id="CAF9922431.1"/>
    </source>
</evidence>
<evidence type="ECO:0000256" key="1">
    <source>
        <dbReference type="SAM" id="MobiDB-lite"/>
    </source>
</evidence>
<reference evidence="2" key="1">
    <citation type="submission" date="2021-03" db="EMBL/GenBank/DDBJ databases">
        <authorList>
            <person name="Tagirdzhanova G."/>
        </authorList>
    </citation>
    <scope>NUCLEOTIDE SEQUENCE</scope>
</reference>
<dbReference type="Proteomes" id="UP000664169">
    <property type="component" value="Unassembled WGS sequence"/>
</dbReference>
<dbReference type="EMBL" id="CAJPDQ010000018">
    <property type="protein sequence ID" value="CAF9922431.1"/>
    <property type="molecule type" value="Genomic_DNA"/>
</dbReference>
<organism evidence="2 3">
    <name type="scientific">Gomphillus americanus</name>
    <dbReference type="NCBI Taxonomy" id="1940652"/>
    <lineage>
        <taxon>Eukaryota</taxon>
        <taxon>Fungi</taxon>
        <taxon>Dikarya</taxon>
        <taxon>Ascomycota</taxon>
        <taxon>Pezizomycotina</taxon>
        <taxon>Lecanoromycetes</taxon>
        <taxon>OSLEUM clade</taxon>
        <taxon>Ostropomycetidae</taxon>
        <taxon>Ostropales</taxon>
        <taxon>Graphidaceae</taxon>
        <taxon>Gomphilloideae</taxon>
        <taxon>Gomphillus</taxon>
    </lineage>
</organism>
<feature type="compositionally biased region" description="Basic and acidic residues" evidence="1">
    <location>
        <begin position="43"/>
        <end position="62"/>
    </location>
</feature>
<name>A0A8H3FK66_9LECA</name>